<evidence type="ECO:0000313" key="2">
    <source>
        <dbReference type="Proteomes" id="UP000732378"/>
    </source>
</evidence>
<accession>A0ABS2M7G3</accession>
<organism evidence="1 2">
    <name type="scientific">Nocardioides salarius</name>
    <dbReference type="NCBI Taxonomy" id="374513"/>
    <lineage>
        <taxon>Bacteria</taxon>
        <taxon>Bacillati</taxon>
        <taxon>Actinomycetota</taxon>
        <taxon>Actinomycetes</taxon>
        <taxon>Propionibacteriales</taxon>
        <taxon>Nocardioidaceae</taxon>
        <taxon>Nocardioides</taxon>
    </lineage>
</organism>
<gene>
    <name evidence="1" type="ORF">JOE61_000909</name>
</gene>
<keyword evidence="2" id="KW-1185">Reference proteome</keyword>
<dbReference type="Proteomes" id="UP000732378">
    <property type="component" value="Unassembled WGS sequence"/>
</dbReference>
<reference evidence="1 2" key="1">
    <citation type="submission" date="2021-01" db="EMBL/GenBank/DDBJ databases">
        <title>Sequencing the genomes of 1000 actinobacteria strains.</title>
        <authorList>
            <person name="Klenk H.-P."/>
        </authorList>
    </citation>
    <scope>NUCLEOTIDE SEQUENCE [LARGE SCALE GENOMIC DNA]</scope>
    <source>
        <strain evidence="1 2">DSM 18239</strain>
    </source>
</reference>
<name>A0ABS2M7G3_9ACTN</name>
<dbReference type="RefSeq" id="WP_193667789.1">
    <property type="nucleotide sequence ID" value="NZ_JACDTV010000003.1"/>
</dbReference>
<dbReference type="EMBL" id="JAFBBZ010000001">
    <property type="protein sequence ID" value="MBM7507095.1"/>
    <property type="molecule type" value="Genomic_DNA"/>
</dbReference>
<protein>
    <submittedName>
        <fullName evidence="1">Uncharacterized protein</fullName>
    </submittedName>
</protein>
<comment type="caution">
    <text evidence="1">The sequence shown here is derived from an EMBL/GenBank/DDBJ whole genome shotgun (WGS) entry which is preliminary data.</text>
</comment>
<proteinExistence type="predicted"/>
<sequence>MTTTPAFLTINSAPVHFHNRTEFRPLVRMLASLTGDPRTVLPALTAAFASQSTLKTGPNGLVAALLVEDTMPLLLLSDLDYETETQHKPEAWEYTVDHYYDLGIRWTVTVTASGVHPLVLTDHRDLWSEYTTTGHALAALIAECTV</sequence>
<evidence type="ECO:0000313" key="1">
    <source>
        <dbReference type="EMBL" id="MBM7507095.1"/>
    </source>
</evidence>